<dbReference type="Pfam" id="PF14659">
    <property type="entry name" value="Phage_int_SAM_3"/>
    <property type="match status" value="1"/>
</dbReference>
<dbReference type="EMBL" id="JBHSIU010000024">
    <property type="protein sequence ID" value="MFC5000476.1"/>
    <property type="molecule type" value="Genomic_DNA"/>
</dbReference>
<evidence type="ECO:0000259" key="6">
    <source>
        <dbReference type="PROSITE" id="PS51900"/>
    </source>
</evidence>
<dbReference type="Gene3D" id="1.10.150.130">
    <property type="match status" value="1"/>
</dbReference>
<keyword evidence="8" id="KW-1185">Reference proteome</keyword>
<feature type="domain" description="Tyr recombinase" evidence="5">
    <location>
        <begin position="199"/>
        <end position="397"/>
    </location>
</feature>
<dbReference type="Proteomes" id="UP001595912">
    <property type="component" value="Unassembled WGS sequence"/>
</dbReference>
<dbReference type="InterPro" id="IPR013762">
    <property type="entry name" value="Integrase-like_cat_sf"/>
</dbReference>
<evidence type="ECO:0000313" key="8">
    <source>
        <dbReference type="Proteomes" id="UP001595912"/>
    </source>
</evidence>
<dbReference type="PROSITE" id="PS51900">
    <property type="entry name" value="CB"/>
    <property type="match status" value="1"/>
</dbReference>
<dbReference type="InterPro" id="IPR010998">
    <property type="entry name" value="Integrase_recombinase_N"/>
</dbReference>
<evidence type="ECO:0000313" key="7">
    <source>
        <dbReference type="EMBL" id="MFC5000476.1"/>
    </source>
</evidence>
<gene>
    <name evidence="7" type="ORF">ACFPIJ_21880</name>
</gene>
<evidence type="ECO:0000256" key="3">
    <source>
        <dbReference type="ARBA" id="ARBA00023172"/>
    </source>
</evidence>
<accession>A0ABV9VVQ3</accession>
<dbReference type="InterPro" id="IPR011010">
    <property type="entry name" value="DNA_brk_join_enz"/>
</dbReference>
<dbReference type="InterPro" id="IPR044068">
    <property type="entry name" value="CB"/>
</dbReference>
<name>A0ABV9VVQ3_9ACTN</name>
<comment type="caution">
    <text evidence="7">The sequence shown here is derived from an EMBL/GenBank/DDBJ whole genome shotgun (WGS) entry which is preliminary data.</text>
</comment>
<dbReference type="SUPFAM" id="SSF56349">
    <property type="entry name" value="DNA breaking-rejoining enzymes"/>
    <property type="match status" value="1"/>
</dbReference>
<dbReference type="CDD" id="cd01189">
    <property type="entry name" value="INT_ICEBs1_C_like"/>
    <property type="match status" value="1"/>
</dbReference>
<protein>
    <submittedName>
        <fullName evidence="7">Tyrosine-type recombinase/integrase</fullName>
    </submittedName>
</protein>
<dbReference type="PROSITE" id="PS51898">
    <property type="entry name" value="TYR_RECOMBINASE"/>
    <property type="match status" value="1"/>
</dbReference>
<reference evidence="8" key="1">
    <citation type="journal article" date="2019" name="Int. J. Syst. Evol. Microbiol.">
        <title>The Global Catalogue of Microorganisms (GCM) 10K type strain sequencing project: providing services to taxonomists for standard genome sequencing and annotation.</title>
        <authorList>
            <consortium name="The Broad Institute Genomics Platform"/>
            <consortium name="The Broad Institute Genome Sequencing Center for Infectious Disease"/>
            <person name="Wu L."/>
            <person name="Ma J."/>
        </authorList>
    </citation>
    <scope>NUCLEOTIDE SEQUENCE [LARGE SCALE GENOMIC DNA]</scope>
    <source>
        <strain evidence="8">CGMCC 4.7152</strain>
    </source>
</reference>
<dbReference type="Pfam" id="PF00589">
    <property type="entry name" value="Phage_integrase"/>
    <property type="match status" value="1"/>
</dbReference>
<keyword evidence="2 4" id="KW-0238">DNA-binding</keyword>
<evidence type="ECO:0000256" key="2">
    <source>
        <dbReference type="ARBA" id="ARBA00023125"/>
    </source>
</evidence>
<organism evidence="7 8">
    <name type="scientific">Dactylosporangium cerinum</name>
    <dbReference type="NCBI Taxonomy" id="1434730"/>
    <lineage>
        <taxon>Bacteria</taxon>
        <taxon>Bacillati</taxon>
        <taxon>Actinomycetota</taxon>
        <taxon>Actinomycetes</taxon>
        <taxon>Micromonosporales</taxon>
        <taxon>Micromonosporaceae</taxon>
        <taxon>Dactylosporangium</taxon>
    </lineage>
</organism>
<dbReference type="PANTHER" id="PTHR30349">
    <property type="entry name" value="PHAGE INTEGRASE-RELATED"/>
    <property type="match status" value="1"/>
</dbReference>
<feature type="domain" description="Core-binding (CB)" evidence="6">
    <location>
        <begin position="67"/>
        <end position="178"/>
    </location>
</feature>
<dbReference type="PANTHER" id="PTHR30349:SF91">
    <property type="entry name" value="INTA PROTEIN"/>
    <property type="match status" value="1"/>
</dbReference>
<dbReference type="RefSeq" id="WP_380117032.1">
    <property type="nucleotide sequence ID" value="NZ_JBHSIU010000024.1"/>
</dbReference>
<proteinExistence type="predicted"/>
<keyword evidence="3" id="KW-0233">DNA recombination</keyword>
<dbReference type="InterPro" id="IPR050090">
    <property type="entry name" value="Tyrosine_recombinase_XerCD"/>
</dbReference>
<dbReference type="Gene3D" id="1.10.443.10">
    <property type="entry name" value="Intergrase catalytic core"/>
    <property type="match status" value="1"/>
</dbReference>
<dbReference type="InterPro" id="IPR004107">
    <property type="entry name" value="Integrase_SAM-like_N"/>
</dbReference>
<evidence type="ECO:0000259" key="5">
    <source>
        <dbReference type="PROSITE" id="PS51898"/>
    </source>
</evidence>
<keyword evidence="1" id="KW-0229">DNA integration</keyword>
<sequence>MAAPKRANGEGSIYPHRNGFAAYVWVTKPDGRRTRKYVYGPDRPTVHEKWIALHAKAKEGPVATKVPTLGAYLAYWISEVVAPNLAPATAVNYDMFVRLYIAPGLGGMRLDKITVRDVRTWHNRLRQACQCCVQGKDAARPVNRRRCCAAGRCCRRAVSERTARDAWTVLRNALNNAIVEELLTRNPAGLVKVAKPRTRKPTAWTAEEAKTFLEAAREASDPFYAAYVLILVCGLRRGEVLGLRWVDVDQDQGQLSIAYQLQRVGGQLLHRETKTEASDSVLPLPDICLTALETRREPQQRDRRSADMWHDTGLVFTTRHGTPIEPRNFHREFKTRCVRAGVRPIAVHTTRRTCATLLVALDVHPRVAMQILRHSQISVTMNEYSQVPSEQTRKALKRLGKRLGG</sequence>
<evidence type="ECO:0000256" key="4">
    <source>
        <dbReference type="PROSITE-ProRule" id="PRU01248"/>
    </source>
</evidence>
<evidence type="ECO:0000256" key="1">
    <source>
        <dbReference type="ARBA" id="ARBA00022908"/>
    </source>
</evidence>
<dbReference type="InterPro" id="IPR002104">
    <property type="entry name" value="Integrase_catalytic"/>
</dbReference>